<dbReference type="SUPFAM" id="SSF56281">
    <property type="entry name" value="Metallo-hydrolase/oxidoreductase"/>
    <property type="match status" value="1"/>
</dbReference>
<dbReference type="RefSeq" id="WP_094550408.1">
    <property type="nucleotide sequence ID" value="NZ_MQWB01000001.1"/>
</dbReference>
<dbReference type="PANTHER" id="PTHR30619">
    <property type="entry name" value="DNA INTERNALIZATION/COMPETENCE PROTEIN COMEC/REC2"/>
    <property type="match status" value="1"/>
</dbReference>
<evidence type="ECO:0000256" key="5">
    <source>
        <dbReference type="ARBA" id="ARBA00023136"/>
    </source>
</evidence>
<dbReference type="InterPro" id="IPR035681">
    <property type="entry name" value="ComA-like_MBL"/>
</dbReference>
<comment type="caution">
    <text evidence="7">The sequence shown here is derived from an EMBL/GenBank/DDBJ whole genome shotgun (WGS) entry which is preliminary data.</text>
</comment>
<dbReference type="CDD" id="cd07731">
    <property type="entry name" value="ComA-like_MBL-fold"/>
    <property type="match status" value="1"/>
</dbReference>
<accession>A0A259U2Y8</accession>
<keyword evidence="5" id="KW-0472">Membrane</keyword>
<reference evidence="7 8" key="1">
    <citation type="submission" date="2016-11" db="EMBL/GenBank/DDBJ databases">
        <title>Study of marine rhodopsin-containing bacteria.</title>
        <authorList>
            <person name="Yoshizawa S."/>
            <person name="Kumagai Y."/>
            <person name="Kogure K."/>
        </authorList>
    </citation>
    <scope>NUCLEOTIDE SEQUENCE [LARGE SCALE GENOMIC DNA]</scope>
    <source>
        <strain evidence="7 8">SG-29</strain>
    </source>
</reference>
<evidence type="ECO:0000256" key="2">
    <source>
        <dbReference type="ARBA" id="ARBA00022475"/>
    </source>
</evidence>
<evidence type="ECO:0000259" key="6">
    <source>
        <dbReference type="SMART" id="SM00849"/>
    </source>
</evidence>
<keyword evidence="3" id="KW-0812">Transmembrane</keyword>
<dbReference type="InterPro" id="IPR004797">
    <property type="entry name" value="Competence_ComEC/Rec2"/>
</dbReference>
<keyword evidence="2" id="KW-1003">Cell membrane</keyword>
<dbReference type="InterPro" id="IPR025405">
    <property type="entry name" value="DUF4131"/>
</dbReference>
<organism evidence="7 8">
    <name type="scientific">Rubricoccus marinus</name>
    <dbReference type="NCBI Taxonomy" id="716817"/>
    <lineage>
        <taxon>Bacteria</taxon>
        <taxon>Pseudomonadati</taxon>
        <taxon>Rhodothermota</taxon>
        <taxon>Rhodothermia</taxon>
        <taxon>Rhodothermales</taxon>
        <taxon>Rubricoccaceae</taxon>
        <taxon>Rubricoccus</taxon>
    </lineage>
</organism>
<dbReference type="GO" id="GO:0005886">
    <property type="term" value="C:plasma membrane"/>
    <property type="evidence" value="ECO:0007669"/>
    <property type="project" value="UniProtKB-SubCell"/>
</dbReference>
<dbReference type="SMART" id="SM00849">
    <property type="entry name" value="Lactamase_B"/>
    <property type="match status" value="1"/>
</dbReference>
<dbReference type="Pfam" id="PF03772">
    <property type="entry name" value="Competence"/>
    <property type="match status" value="1"/>
</dbReference>
<dbReference type="AlphaFoldDB" id="A0A259U2Y8"/>
<dbReference type="InterPro" id="IPR001279">
    <property type="entry name" value="Metallo-B-lactamas"/>
</dbReference>
<protein>
    <submittedName>
        <fullName evidence="7">DNA internalization-related competence protein ComEC/Rec2</fullName>
    </submittedName>
</protein>
<dbReference type="InterPro" id="IPR004477">
    <property type="entry name" value="ComEC_N"/>
</dbReference>
<gene>
    <name evidence="7" type="ORF">BSZ36_15135</name>
</gene>
<feature type="domain" description="Metallo-beta-lactamase" evidence="6">
    <location>
        <begin position="588"/>
        <end position="791"/>
    </location>
</feature>
<sequence>MPLSPPPPPLRFAARPAFVAAVAFGLGVVAAEAVPASRPLAWLGAVGACALFAGAYAWRSRQRLVTLRPLAIAAAALAAVFALGAGRMAAWSTLPPDHIAHAAARAVEAEDPDITLWGTVEAEPTRRASGVALIVRADSALRGTRAQRVRGLVQVTLSIPRANPWSGELPPTPVYPALHTGDRIAIAGALGVARGRRNPADFDYHRFLAQRGIHATLRASGAESVAFLAPSASVPTRFANALRQRIRRAMGAHVVSPEARGVLGALLLADRSGISDDTREAFVQAGLVHLLAVSGLHVLLVGFVLYGLLGPLLGRLGVGWRAREWSRSLFTFALLAAYVLVTGGAIPVVRAWVMASVVLAGRALEKPFDTLNTLGVAALVLLFIRPASLFEVGFQLSFAAVGALATLTPLATRLLRAHVPARVLARGGVTWATEMTLASGAATLGTAPVLLVHFGRVPLAGLLLNLAAIPLTATALGAGLLTALAAPLAPVADVFGALANTAALGLLWTSEIGARGLGLFSVERFVTDGLVMAAMAAGLAALALWLRPRARWRMALLALGLVVLAGWRGVARGEGRPALDAVFLDVGQGDATLLSFPSGAHVLIDAGPATPTWDSGARTVLPHLARYGIRRLDLVIATHPDADHTGGLPSVLQEVEVGRLVHNGVPREDGPWAETLRIADSLGIAQHVAAAGDTLAIGPQARIHVLAPGPQALASGDANEGSVSLLVRFGETDLLLTGDAETTSEAEMLATYGSLLRAEVVKVGHHGSRTSSTPRFVEAASAAPEAGGGTRWAVVSVAERNRYGLPDEEPLARWAARGAGVLSTADLGAVWLRSDGRDLYPVKWR</sequence>
<name>A0A259U2Y8_9BACT</name>
<dbReference type="NCBIfam" id="TIGR00360">
    <property type="entry name" value="ComEC_N-term"/>
    <property type="match status" value="1"/>
</dbReference>
<comment type="subcellular location">
    <subcellularLocation>
        <location evidence="1">Cell membrane</location>
        <topology evidence="1">Multi-pass membrane protein</topology>
    </subcellularLocation>
</comment>
<dbReference type="OrthoDB" id="9761531at2"/>
<evidence type="ECO:0000313" key="8">
    <source>
        <dbReference type="Proteomes" id="UP000216446"/>
    </source>
</evidence>
<evidence type="ECO:0000256" key="4">
    <source>
        <dbReference type="ARBA" id="ARBA00022989"/>
    </source>
</evidence>
<dbReference type="InterPro" id="IPR052159">
    <property type="entry name" value="Competence_DNA_uptake"/>
</dbReference>
<evidence type="ECO:0000313" key="7">
    <source>
        <dbReference type="EMBL" id="OZC04198.1"/>
    </source>
</evidence>
<dbReference type="EMBL" id="MQWB01000001">
    <property type="protein sequence ID" value="OZC04198.1"/>
    <property type="molecule type" value="Genomic_DNA"/>
</dbReference>
<dbReference type="Pfam" id="PF13567">
    <property type="entry name" value="DUF4131"/>
    <property type="match status" value="1"/>
</dbReference>
<dbReference type="FunCoup" id="A0A259U2Y8">
    <property type="interactions" value="158"/>
</dbReference>
<evidence type="ECO:0000256" key="3">
    <source>
        <dbReference type="ARBA" id="ARBA00022692"/>
    </source>
</evidence>
<dbReference type="Proteomes" id="UP000216446">
    <property type="component" value="Unassembled WGS sequence"/>
</dbReference>
<dbReference type="PANTHER" id="PTHR30619:SF1">
    <property type="entry name" value="RECOMBINATION PROTEIN 2"/>
    <property type="match status" value="1"/>
</dbReference>
<dbReference type="GO" id="GO:0030420">
    <property type="term" value="P:establishment of competence for transformation"/>
    <property type="evidence" value="ECO:0007669"/>
    <property type="project" value="InterPro"/>
</dbReference>
<dbReference type="Pfam" id="PF00753">
    <property type="entry name" value="Lactamase_B"/>
    <property type="match status" value="1"/>
</dbReference>
<dbReference type="NCBIfam" id="TIGR00361">
    <property type="entry name" value="ComEC_Rec2"/>
    <property type="match status" value="1"/>
</dbReference>
<dbReference type="InterPro" id="IPR036866">
    <property type="entry name" value="RibonucZ/Hydroxyglut_hydro"/>
</dbReference>
<dbReference type="Gene3D" id="3.60.15.10">
    <property type="entry name" value="Ribonuclease Z/Hydroxyacylglutathione hydrolase-like"/>
    <property type="match status" value="1"/>
</dbReference>
<keyword evidence="8" id="KW-1185">Reference proteome</keyword>
<evidence type="ECO:0000256" key="1">
    <source>
        <dbReference type="ARBA" id="ARBA00004651"/>
    </source>
</evidence>
<proteinExistence type="predicted"/>
<keyword evidence="4" id="KW-1133">Transmembrane helix</keyword>
<dbReference type="InParanoid" id="A0A259U2Y8"/>